<evidence type="ECO:0000256" key="7">
    <source>
        <dbReference type="ARBA" id="ARBA00022519"/>
    </source>
</evidence>
<sequence length="221" mass="24133">MRRVWALAARDLKLELRGRAGLLAAFFFIGVVVFILGFALGPNQAELRRAGPGVWWVALAFAGSLLASRAWALEVENDTLDDLLLTPGSREWIYWGKFLFLWALMMGVGGVTLLLVAGMFFLPLTRAPELLLTLLLGGTGYAAIAVFYAGLVVRLRARDVLLPLLVFPLVVPVVLGAVKATLGVVNGAEMAEVAFWWRLLGVFDVVYLTACSLLFPWVIEG</sequence>
<keyword evidence="14" id="KW-1185">Reference proteome</keyword>
<dbReference type="AlphaFoldDB" id="F2NLU8"/>
<evidence type="ECO:0000256" key="10">
    <source>
        <dbReference type="ARBA" id="ARBA00022989"/>
    </source>
</evidence>
<evidence type="ECO:0000256" key="4">
    <source>
        <dbReference type="ARBA" id="ARBA00016452"/>
    </source>
</evidence>
<protein>
    <recommendedName>
        <fullName evidence="4">Heme exporter protein B</fullName>
    </recommendedName>
</protein>
<dbReference type="PIRSF" id="PIRSF002764">
    <property type="entry name" value="CcmB"/>
    <property type="match status" value="1"/>
</dbReference>
<dbReference type="InterPro" id="IPR026031">
    <property type="entry name" value="Cyt_c_CcmB_bac"/>
</dbReference>
<feature type="transmembrane region" description="Helical" evidence="12">
    <location>
        <begin position="53"/>
        <end position="72"/>
    </location>
</feature>
<evidence type="ECO:0000256" key="2">
    <source>
        <dbReference type="ARBA" id="ARBA00004429"/>
    </source>
</evidence>
<evidence type="ECO:0000256" key="8">
    <source>
        <dbReference type="ARBA" id="ARBA00022692"/>
    </source>
</evidence>
<dbReference type="Pfam" id="PF03379">
    <property type="entry name" value="CcmB"/>
    <property type="match status" value="1"/>
</dbReference>
<keyword evidence="8 12" id="KW-0812">Transmembrane</keyword>
<evidence type="ECO:0000256" key="6">
    <source>
        <dbReference type="ARBA" id="ARBA00022475"/>
    </source>
</evidence>
<feature type="transmembrane region" description="Helical" evidence="12">
    <location>
        <begin position="20"/>
        <end position="41"/>
    </location>
</feature>
<dbReference type="HOGENOM" id="CLU_079069_0_0_0"/>
<dbReference type="KEGG" id="mhd:Marky_0453"/>
<accession>F2NLU8</accession>
<keyword evidence="10 12" id="KW-1133">Transmembrane helix</keyword>
<evidence type="ECO:0000313" key="13">
    <source>
        <dbReference type="EMBL" id="AEB11205.1"/>
    </source>
</evidence>
<feature type="transmembrane region" description="Helical" evidence="12">
    <location>
        <begin position="99"/>
        <end position="124"/>
    </location>
</feature>
<evidence type="ECO:0000256" key="1">
    <source>
        <dbReference type="ARBA" id="ARBA00002442"/>
    </source>
</evidence>
<feature type="transmembrane region" description="Helical" evidence="12">
    <location>
        <begin position="194"/>
        <end position="219"/>
    </location>
</feature>
<dbReference type="RefSeq" id="WP_013703258.1">
    <property type="nucleotide sequence ID" value="NC_015387.1"/>
</dbReference>
<comment type="similarity">
    <text evidence="3">Belongs to the CcmB/CycW/HelB family.</text>
</comment>
<keyword evidence="9" id="KW-0201">Cytochrome c-type biogenesis</keyword>
<comment type="function">
    <text evidence="1">Required for the export of heme to the periplasm for the biogenesis of c-type cytochromes.</text>
</comment>
<dbReference type="OrthoDB" id="9812809at2"/>
<gene>
    <name evidence="13" type="ordered locus">Marky_0453</name>
</gene>
<keyword evidence="7" id="KW-0997">Cell inner membrane</keyword>
<evidence type="ECO:0000313" key="14">
    <source>
        <dbReference type="Proteomes" id="UP000007030"/>
    </source>
</evidence>
<dbReference type="EMBL" id="CP002630">
    <property type="protein sequence ID" value="AEB11205.1"/>
    <property type="molecule type" value="Genomic_DNA"/>
</dbReference>
<evidence type="ECO:0000256" key="3">
    <source>
        <dbReference type="ARBA" id="ARBA00010544"/>
    </source>
</evidence>
<evidence type="ECO:0000256" key="12">
    <source>
        <dbReference type="SAM" id="Phobius"/>
    </source>
</evidence>
<keyword evidence="11 12" id="KW-0472">Membrane</keyword>
<evidence type="ECO:0000256" key="11">
    <source>
        <dbReference type="ARBA" id="ARBA00023136"/>
    </source>
</evidence>
<reference evidence="13 14" key="1">
    <citation type="journal article" date="2012" name="Stand. Genomic Sci.">
        <title>Complete genome sequence of the aerobic, heterotroph Marinithermus hydrothermalis type strain (T1(T)) from a deep-sea hydrothermal vent chimney.</title>
        <authorList>
            <person name="Copeland A."/>
            <person name="Gu W."/>
            <person name="Yasawong M."/>
            <person name="Lapidus A."/>
            <person name="Lucas S."/>
            <person name="Deshpande S."/>
            <person name="Pagani I."/>
            <person name="Tapia R."/>
            <person name="Cheng J.F."/>
            <person name="Goodwin L.A."/>
            <person name="Pitluck S."/>
            <person name="Liolios K."/>
            <person name="Ivanova N."/>
            <person name="Mavromatis K."/>
            <person name="Mikhailova N."/>
            <person name="Pati A."/>
            <person name="Chen A."/>
            <person name="Palaniappan K."/>
            <person name="Land M."/>
            <person name="Pan C."/>
            <person name="Brambilla E.M."/>
            <person name="Rohde M."/>
            <person name="Tindall B.J."/>
            <person name="Sikorski J."/>
            <person name="Goker M."/>
            <person name="Detter J.C."/>
            <person name="Bristow J."/>
            <person name="Eisen J.A."/>
            <person name="Markowitz V."/>
            <person name="Hugenholtz P."/>
            <person name="Kyrpides N.C."/>
            <person name="Klenk H.P."/>
            <person name="Woyke T."/>
        </authorList>
    </citation>
    <scope>NUCLEOTIDE SEQUENCE [LARGE SCALE GENOMIC DNA]</scope>
    <source>
        <strain evidence="14">DSM 14884 / JCM 11576 / T1</strain>
    </source>
</reference>
<dbReference type="GO" id="GO:1903607">
    <property type="term" value="P:cytochrome c biosynthetic process"/>
    <property type="evidence" value="ECO:0007669"/>
    <property type="project" value="TreeGrafter"/>
</dbReference>
<feature type="transmembrane region" description="Helical" evidence="12">
    <location>
        <begin position="130"/>
        <end position="153"/>
    </location>
</feature>
<keyword evidence="6" id="KW-1003">Cell membrane</keyword>
<organism evidence="13 14">
    <name type="scientific">Marinithermus hydrothermalis (strain DSM 14884 / JCM 11576 / T1)</name>
    <dbReference type="NCBI Taxonomy" id="869210"/>
    <lineage>
        <taxon>Bacteria</taxon>
        <taxon>Thermotogati</taxon>
        <taxon>Deinococcota</taxon>
        <taxon>Deinococci</taxon>
        <taxon>Thermales</taxon>
        <taxon>Thermaceae</taxon>
        <taxon>Marinithermus</taxon>
    </lineage>
</organism>
<comment type="subcellular location">
    <subcellularLocation>
        <location evidence="2">Cell inner membrane</location>
        <topology evidence="2">Multi-pass membrane protein</topology>
    </subcellularLocation>
</comment>
<name>F2NLU8_MARHT</name>
<dbReference type="PANTHER" id="PTHR30070:SF1">
    <property type="entry name" value="CYTOCHROME C BIOGENESIS B-RELATED"/>
    <property type="match status" value="1"/>
</dbReference>
<dbReference type="PANTHER" id="PTHR30070">
    <property type="entry name" value="HEME EXPORTER PROTEIN B"/>
    <property type="match status" value="1"/>
</dbReference>
<dbReference type="InterPro" id="IPR003544">
    <property type="entry name" value="Cyt_c_biogenesis_CcmB"/>
</dbReference>
<dbReference type="GO" id="GO:0017004">
    <property type="term" value="P:cytochrome complex assembly"/>
    <property type="evidence" value="ECO:0007669"/>
    <property type="project" value="UniProtKB-KW"/>
</dbReference>
<proteinExistence type="inferred from homology"/>
<dbReference type="GO" id="GO:0005886">
    <property type="term" value="C:plasma membrane"/>
    <property type="evidence" value="ECO:0007669"/>
    <property type="project" value="UniProtKB-SubCell"/>
</dbReference>
<dbReference type="PRINTS" id="PR01414">
    <property type="entry name" value="CCMBBIOGNSIS"/>
</dbReference>
<evidence type="ECO:0000256" key="5">
    <source>
        <dbReference type="ARBA" id="ARBA00022448"/>
    </source>
</evidence>
<dbReference type="Proteomes" id="UP000007030">
    <property type="component" value="Chromosome"/>
</dbReference>
<keyword evidence="5" id="KW-0813">Transport</keyword>
<dbReference type="STRING" id="869210.Marky_0453"/>
<dbReference type="GO" id="GO:0015232">
    <property type="term" value="F:heme transmembrane transporter activity"/>
    <property type="evidence" value="ECO:0007669"/>
    <property type="project" value="InterPro"/>
</dbReference>
<evidence type="ECO:0000256" key="9">
    <source>
        <dbReference type="ARBA" id="ARBA00022748"/>
    </source>
</evidence>
<feature type="transmembrane region" description="Helical" evidence="12">
    <location>
        <begin position="160"/>
        <end position="182"/>
    </location>
</feature>
<dbReference type="eggNOG" id="COG2386">
    <property type="taxonomic scope" value="Bacteria"/>
</dbReference>